<accession>A0A3B0SKQ4</accession>
<evidence type="ECO:0000313" key="1">
    <source>
        <dbReference type="EMBL" id="VAW06395.1"/>
    </source>
</evidence>
<sequence>MLAAENWCVKVVDKVYGPYTSAQMRKYAHEGRLSARSLISPAGSRAWCEARREAAFANFFGYNSFADNKPAGEPVFGKSNAAPNDARADTRKHAKPSGVDIANFVIIFDSVAATASRVEAAVVGLGNAFRIADNVWNLSCELTAVGVRNALAPYLSPTEKIFVVDATHGRTSWQNFAPEHHSKISAAYTVARKSKTG</sequence>
<gene>
    <name evidence="1" type="ORF">MNBD_ALPHA05-302</name>
</gene>
<evidence type="ECO:0008006" key="2">
    <source>
        <dbReference type="Google" id="ProtNLM"/>
    </source>
</evidence>
<name>A0A3B0SKQ4_9ZZZZ</name>
<proteinExistence type="predicted"/>
<protein>
    <recommendedName>
        <fullName evidence="2">GYF domain-containing protein</fullName>
    </recommendedName>
</protein>
<organism evidence="1">
    <name type="scientific">hydrothermal vent metagenome</name>
    <dbReference type="NCBI Taxonomy" id="652676"/>
    <lineage>
        <taxon>unclassified sequences</taxon>
        <taxon>metagenomes</taxon>
        <taxon>ecological metagenomes</taxon>
    </lineage>
</organism>
<reference evidence="1" key="1">
    <citation type="submission" date="2018-06" db="EMBL/GenBank/DDBJ databases">
        <authorList>
            <person name="Zhirakovskaya E."/>
        </authorList>
    </citation>
    <scope>NUCLEOTIDE SEQUENCE</scope>
</reference>
<dbReference type="EMBL" id="UOEH01000518">
    <property type="protein sequence ID" value="VAW06395.1"/>
    <property type="molecule type" value="Genomic_DNA"/>
</dbReference>
<dbReference type="AlphaFoldDB" id="A0A3B0SKQ4"/>